<organism evidence="2 3">
    <name type="scientific">Alkaliphilus hydrothermalis</name>
    <dbReference type="NCBI Taxonomy" id="1482730"/>
    <lineage>
        <taxon>Bacteria</taxon>
        <taxon>Bacillati</taxon>
        <taxon>Bacillota</taxon>
        <taxon>Clostridia</taxon>
        <taxon>Peptostreptococcales</taxon>
        <taxon>Natronincolaceae</taxon>
        <taxon>Alkaliphilus</taxon>
    </lineage>
</organism>
<feature type="domain" description="N-acetyltransferase" evidence="1">
    <location>
        <begin position="4"/>
        <end position="152"/>
    </location>
</feature>
<evidence type="ECO:0000313" key="3">
    <source>
        <dbReference type="Proteomes" id="UP001314796"/>
    </source>
</evidence>
<dbReference type="Proteomes" id="UP001314796">
    <property type="component" value="Unassembled WGS sequence"/>
</dbReference>
<dbReference type="InterPro" id="IPR016181">
    <property type="entry name" value="Acyl_CoA_acyltransferase"/>
</dbReference>
<proteinExistence type="predicted"/>
<accession>A0ABS2NLJ8</accession>
<evidence type="ECO:0000313" key="2">
    <source>
        <dbReference type="EMBL" id="MBM7613820.1"/>
    </source>
</evidence>
<dbReference type="SUPFAM" id="SSF55729">
    <property type="entry name" value="Acyl-CoA N-acyltransferases (Nat)"/>
    <property type="match status" value="1"/>
</dbReference>
<dbReference type="RefSeq" id="WP_204400085.1">
    <property type="nucleotide sequence ID" value="NZ_JAFBEE010000001.1"/>
</dbReference>
<dbReference type="PROSITE" id="PS51186">
    <property type="entry name" value="GNAT"/>
    <property type="match status" value="1"/>
</dbReference>
<keyword evidence="3" id="KW-1185">Reference proteome</keyword>
<dbReference type="EMBL" id="JAFBEE010000001">
    <property type="protein sequence ID" value="MBM7613820.1"/>
    <property type="molecule type" value="Genomic_DNA"/>
</dbReference>
<sequence>MNQFNFIKVNKELKEKWIQYSQWSVEVNKEVIHTEDDEGFSIVAEIDGELAGIISIIYKELPPPLEKTLEVYIDNIEVRKEFRNRGVATHLMEEVLQQLPNETNNFYQIRAWSSEDRIEMLHLWRKLSFTLNPSSIFPQNKEVKGFYVSRIL</sequence>
<comment type="caution">
    <text evidence="2">The sequence shown here is derived from an EMBL/GenBank/DDBJ whole genome shotgun (WGS) entry which is preliminary data.</text>
</comment>
<dbReference type="CDD" id="cd04301">
    <property type="entry name" value="NAT_SF"/>
    <property type="match status" value="1"/>
</dbReference>
<dbReference type="Gene3D" id="3.40.630.30">
    <property type="match status" value="1"/>
</dbReference>
<reference evidence="2 3" key="1">
    <citation type="submission" date="2021-01" db="EMBL/GenBank/DDBJ databases">
        <title>Genomic Encyclopedia of Type Strains, Phase IV (KMG-IV): sequencing the most valuable type-strain genomes for metagenomic binning, comparative biology and taxonomic classification.</title>
        <authorList>
            <person name="Goeker M."/>
        </authorList>
    </citation>
    <scope>NUCLEOTIDE SEQUENCE [LARGE SCALE GENOMIC DNA]</scope>
    <source>
        <strain evidence="2 3">DSM 25890</strain>
    </source>
</reference>
<protein>
    <submittedName>
        <fullName evidence="2">GNAT superfamily N-acetyltransferase</fullName>
    </submittedName>
</protein>
<name>A0ABS2NLJ8_9FIRM</name>
<gene>
    <name evidence="2" type="ORF">JOC73_000328</name>
</gene>
<evidence type="ECO:0000259" key="1">
    <source>
        <dbReference type="PROSITE" id="PS51186"/>
    </source>
</evidence>
<dbReference type="Pfam" id="PF00583">
    <property type="entry name" value="Acetyltransf_1"/>
    <property type="match status" value="1"/>
</dbReference>
<dbReference type="InterPro" id="IPR000182">
    <property type="entry name" value="GNAT_dom"/>
</dbReference>